<comment type="caution">
    <text evidence="2">The sequence shown here is derived from an EMBL/GenBank/DDBJ whole genome shotgun (WGS) entry which is preliminary data.</text>
</comment>
<keyword evidence="3" id="KW-1185">Reference proteome</keyword>
<dbReference type="InterPro" id="IPR012338">
    <property type="entry name" value="Beta-lactam/transpept-like"/>
</dbReference>
<organism evidence="2 3">
    <name type="scientific">Dictyobacter halimunensis</name>
    <dbReference type="NCBI Taxonomy" id="3026934"/>
    <lineage>
        <taxon>Bacteria</taxon>
        <taxon>Bacillati</taxon>
        <taxon>Chloroflexota</taxon>
        <taxon>Ktedonobacteria</taxon>
        <taxon>Ktedonobacterales</taxon>
        <taxon>Dictyobacteraceae</taxon>
        <taxon>Dictyobacter</taxon>
    </lineage>
</organism>
<accession>A0ABQ6FQ13</accession>
<sequence>MTETQQGREIFHQARERIQREMVERGIPSIAIAVAHGNEILWEEGFGWADRERRIPATPHTLYSLASISKPITATALMVLKERGLLELDHPINDYLEDSKLHAWVGDAGEATVRRVANHTSGLPLHYQFFYRDEPAYQLPSVDATIRRYGHLITPPGERFMYSNLGYGLLNEVIERLSGKSYAAFMREEVFLPLGMLRASINVGPGLEPYQAQRYGSNGMPYPFYESNHPGAGEVYCSAHDLMRFSMFHYKQPLPDQKVTLSDEALDEMHAPSARQGELTRYGIGWRIYDDVEDHYTIGHSGGMDGVSTLLKIVPAAGVAVAILTNTNGNKDLQEQIIADIFSALIPTYAEKRARGIKQRQQEQKDVTEAECKPDPHLLGQWSGHVHTYEGDIPFTLWFKEDGDVHAQLGKQLKALVNEVEFKERSFTGTMVGDIGTTDASRYPHHLWLDLIQRGDQFTGALITATIKEKTPGNRLAQALSHWVELKKAR</sequence>
<feature type="domain" description="Beta-lactamase-related" evidence="1">
    <location>
        <begin position="16"/>
        <end position="336"/>
    </location>
</feature>
<gene>
    <name evidence="2" type="ORF">KDH_19560</name>
</gene>
<dbReference type="EMBL" id="BSRI01000001">
    <property type="protein sequence ID" value="GLV55109.1"/>
    <property type="molecule type" value="Genomic_DNA"/>
</dbReference>
<dbReference type="Pfam" id="PF00144">
    <property type="entry name" value="Beta-lactamase"/>
    <property type="match status" value="1"/>
</dbReference>
<dbReference type="Proteomes" id="UP001344906">
    <property type="component" value="Unassembled WGS sequence"/>
</dbReference>
<dbReference type="RefSeq" id="WP_338249156.1">
    <property type="nucleotide sequence ID" value="NZ_BSRI01000001.1"/>
</dbReference>
<dbReference type="PANTHER" id="PTHR46825">
    <property type="entry name" value="D-ALANYL-D-ALANINE-CARBOXYPEPTIDASE/ENDOPEPTIDASE AMPH"/>
    <property type="match status" value="1"/>
</dbReference>
<dbReference type="SUPFAM" id="SSF56601">
    <property type="entry name" value="beta-lactamase/transpeptidase-like"/>
    <property type="match status" value="1"/>
</dbReference>
<dbReference type="InterPro" id="IPR001466">
    <property type="entry name" value="Beta-lactam-related"/>
</dbReference>
<dbReference type="InterPro" id="IPR050491">
    <property type="entry name" value="AmpC-like"/>
</dbReference>
<evidence type="ECO:0000259" key="1">
    <source>
        <dbReference type="Pfam" id="PF00144"/>
    </source>
</evidence>
<proteinExistence type="predicted"/>
<dbReference type="Gene3D" id="3.40.710.10">
    <property type="entry name" value="DD-peptidase/beta-lactamase superfamily"/>
    <property type="match status" value="1"/>
</dbReference>
<reference evidence="2 3" key="1">
    <citation type="submission" date="2023-02" db="EMBL/GenBank/DDBJ databases">
        <title>Dictyobacter halimunensis sp. nov., a new member of the class Ktedonobacteria from forest soil in a geothermal area.</title>
        <authorList>
            <person name="Rachmania M.K."/>
            <person name="Ningsih F."/>
            <person name="Sakai Y."/>
            <person name="Yabe S."/>
            <person name="Yokota A."/>
            <person name="Sjamsuridzal W."/>
        </authorList>
    </citation>
    <scope>NUCLEOTIDE SEQUENCE [LARGE SCALE GENOMIC DNA]</scope>
    <source>
        <strain evidence="2 3">S3.2.2.5</strain>
    </source>
</reference>
<dbReference type="PANTHER" id="PTHR46825:SF12">
    <property type="entry name" value="PENICILLIN-BINDING PROTEIN 4"/>
    <property type="match status" value="1"/>
</dbReference>
<evidence type="ECO:0000313" key="3">
    <source>
        <dbReference type="Proteomes" id="UP001344906"/>
    </source>
</evidence>
<evidence type="ECO:0000313" key="2">
    <source>
        <dbReference type="EMBL" id="GLV55109.1"/>
    </source>
</evidence>
<protein>
    <recommendedName>
        <fullName evidence="1">Beta-lactamase-related domain-containing protein</fullName>
    </recommendedName>
</protein>
<name>A0ABQ6FQ13_9CHLR</name>